<protein>
    <submittedName>
        <fullName evidence="1">Uncharacterized protein</fullName>
    </submittedName>
</protein>
<name>A0A2K9Z2W9_RHILE</name>
<dbReference type="EMBL" id="CP025012">
    <property type="protein sequence ID" value="AUW42587.1"/>
    <property type="molecule type" value="Genomic_DNA"/>
</dbReference>
<gene>
    <name evidence="1" type="ORF">CUJ84_Chr002225</name>
</gene>
<dbReference type="Proteomes" id="UP000238523">
    <property type="component" value="Chromosome"/>
</dbReference>
<reference evidence="1 2" key="1">
    <citation type="submission" date="2017-11" db="EMBL/GenBank/DDBJ databases">
        <title>Complete genome of Rhizobium leguminosarum Norway, an ineffective micro-symbiont.</title>
        <authorList>
            <person name="Hoffrichter A."/>
            <person name="Liang J."/>
            <person name="Brachmann A."/>
            <person name="Marin M."/>
        </authorList>
    </citation>
    <scope>NUCLEOTIDE SEQUENCE [LARGE SCALE GENOMIC DNA]</scope>
    <source>
        <strain evidence="1 2">Norway</strain>
    </source>
</reference>
<evidence type="ECO:0000313" key="2">
    <source>
        <dbReference type="Proteomes" id="UP000238523"/>
    </source>
</evidence>
<sequence length="73" mass="7747">MPPRPEGILAGHGRQADNGIIAHFSDSFQRDLTGSLDRPFVVLFEQESADETHDGILVGKGPDGLGASFDLAV</sequence>
<dbReference type="AntiFam" id="ANF00165">
    <property type="entry name" value="Shadow ORF (opposite Transposase_Mut domain)"/>
</dbReference>
<accession>A0A2K9Z2W9</accession>
<evidence type="ECO:0000313" key="1">
    <source>
        <dbReference type="EMBL" id="AUW42587.1"/>
    </source>
</evidence>
<dbReference type="AlphaFoldDB" id="A0A2K9Z2W9"/>
<proteinExistence type="predicted"/>
<organism evidence="1 2">
    <name type="scientific">Rhizobium leguminosarum</name>
    <dbReference type="NCBI Taxonomy" id="384"/>
    <lineage>
        <taxon>Bacteria</taxon>
        <taxon>Pseudomonadati</taxon>
        <taxon>Pseudomonadota</taxon>
        <taxon>Alphaproteobacteria</taxon>
        <taxon>Hyphomicrobiales</taxon>
        <taxon>Rhizobiaceae</taxon>
        <taxon>Rhizobium/Agrobacterium group</taxon>
        <taxon>Rhizobium</taxon>
    </lineage>
</organism>